<keyword evidence="5 7" id="KW-0687">Ribonucleoprotein</keyword>
<dbReference type="InterPro" id="IPR005709">
    <property type="entry name" value="Ribosomal_uS4_bac-type"/>
</dbReference>
<comment type="function">
    <text evidence="7">With S5 and S12 plays an important role in translational accuracy.</text>
</comment>
<evidence type="ECO:0000256" key="9">
    <source>
        <dbReference type="SAM" id="MobiDB-lite"/>
    </source>
</evidence>
<evidence type="ECO:0000259" key="11">
    <source>
        <dbReference type="SMART" id="SM01390"/>
    </source>
</evidence>
<comment type="caution">
    <text evidence="12">The sequence shown here is derived from an EMBL/GenBank/DDBJ whole genome shotgun (WGS) entry which is preliminary data.</text>
</comment>
<evidence type="ECO:0000256" key="3">
    <source>
        <dbReference type="ARBA" id="ARBA00022884"/>
    </source>
</evidence>
<proteinExistence type="inferred from homology"/>
<keyword evidence="13" id="KW-1185">Reference proteome</keyword>
<evidence type="ECO:0000259" key="10">
    <source>
        <dbReference type="SMART" id="SM00363"/>
    </source>
</evidence>
<dbReference type="InParanoid" id="A0A3N1G9D4"/>
<dbReference type="NCBIfam" id="TIGR01017">
    <property type="entry name" value="rpsD_bact"/>
    <property type="match status" value="1"/>
</dbReference>
<dbReference type="Gene3D" id="1.10.1050.10">
    <property type="entry name" value="Ribosomal Protein S4 Delta 41, Chain A, domain 1"/>
    <property type="match status" value="1"/>
</dbReference>
<dbReference type="HAMAP" id="MF_01306_B">
    <property type="entry name" value="Ribosomal_uS4_B"/>
    <property type="match status" value="1"/>
</dbReference>
<dbReference type="FunFam" id="3.10.290.10:FF:000001">
    <property type="entry name" value="30S ribosomal protein S4"/>
    <property type="match status" value="1"/>
</dbReference>
<feature type="domain" description="Small ribosomal subunit protein uS4 N-terminal" evidence="11">
    <location>
        <begin position="11"/>
        <end position="97"/>
    </location>
</feature>
<dbReference type="InterPro" id="IPR018079">
    <property type="entry name" value="Ribosomal_uS4_CS"/>
</dbReference>
<accession>A0A3N1G9D4</accession>
<keyword evidence="3 7" id="KW-0694">RNA-binding</keyword>
<comment type="similarity">
    <text evidence="1 7 8">Belongs to the universal ribosomal protein uS4 family.</text>
</comment>
<keyword evidence="4 7" id="KW-0689">Ribosomal protein</keyword>
<dbReference type="Gene3D" id="3.10.290.10">
    <property type="entry name" value="RNA-binding S4 domain"/>
    <property type="match status" value="1"/>
</dbReference>
<evidence type="ECO:0000256" key="8">
    <source>
        <dbReference type="RuleBase" id="RU003699"/>
    </source>
</evidence>
<evidence type="ECO:0000313" key="12">
    <source>
        <dbReference type="EMBL" id="ROP26843.1"/>
    </source>
</evidence>
<organism evidence="12 13">
    <name type="scientific">Pseudokineococcus lusitanus</name>
    <dbReference type="NCBI Taxonomy" id="763993"/>
    <lineage>
        <taxon>Bacteria</taxon>
        <taxon>Bacillati</taxon>
        <taxon>Actinomycetota</taxon>
        <taxon>Actinomycetes</taxon>
        <taxon>Kineosporiales</taxon>
        <taxon>Kineosporiaceae</taxon>
        <taxon>Pseudokineococcus</taxon>
    </lineage>
</organism>
<name>A0A3N1G9D4_9ACTN</name>
<dbReference type="GO" id="GO:0015935">
    <property type="term" value="C:small ribosomal subunit"/>
    <property type="evidence" value="ECO:0007669"/>
    <property type="project" value="InterPro"/>
</dbReference>
<dbReference type="GO" id="GO:0003735">
    <property type="term" value="F:structural constituent of ribosome"/>
    <property type="evidence" value="ECO:0007669"/>
    <property type="project" value="InterPro"/>
</dbReference>
<dbReference type="Proteomes" id="UP000276232">
    <property type="component" value="Unassembled WGS sequence"/>
</dbReference>
<sequence>MSSTPSSTRSRKQVRLSRRLGMALTPKAVAHFEKRPYPPGEHGRARRRTESDYALRLREKQLLRAQYGIREAQLRRAVDEAKRHPERTGDVLVQLLESRLDAVVLRAGLARTVAQARQVVSHQHVVVDGQRVDKPSYRVRPGQVVEIAPRSRALPPFQVAAAGAHRDVLPAVPPYLRVEIADLRVEVLRPSVRDEVPVTCDVSKVVEYYSR</sequence>
<dbReference type="SMART" id="SM01390">
    <property type="entry name" value="Ribosomal_S4"/>
    <property type="match status" value="1"/>
</dbReference>
<feature type="region of interest" description="Disordered" evidence="9">
    <location>
        <begin position="32"/>
        <end position="51"/>
    </location>
</feature>
<reference evidence="12 13" key="1">
    <citation type="journal article" date="2015" name="Stand. Genomic Sci.">
        <title>Genomic Encyclopedia of Bacterial and Archaeal Type Strains, Phase III: the genomes of soil and plant-associated and newly described type strains.</title>
        <authorList>
            <person name="Whitman W.B."/>
            <person name="Woyke T."/>
            <person name="Klenk H.P."/>
            <person name="Zhou Y."/>
            <person name="Lilburn T.G."/>
            <person name="Beck B.J."/>
            <person name="De Vos P."/>
            <person name="Vandamme P."/>
            <person name="Eisen J.A."/>
            <person name="Garrity G."/>
            <person name="Hugenholtz P."/>
            <person name="Kyrpides N.C."/>
        </authorList>
    </citation>
    <scope>NUCLEOTIDE SEQUENCE [LARGE SCALE GENOMIC DNA]</scope>
    <source>
        <strain evidence="12 13">CECT 7306</strain>
    </source>
</reference>
<dbReference type="EMBL" id="RJKN01000009">
    <property type="protein sequence ID" value="ROP26843.1"/>
    <property type="molecule type" value="Genomic_DNA"/>
</dbReference>
<dbReference type="GO" id="GO:0019843">
    <property type="term" value="F:rRNA binding"/>
    <property type="evidence" value="ECO:0007669"/>
    <property type="project" value="UniProtKB-UniRule"/>
</dbReference>
<evidence type="ECO:0000256" key="1">
    <source>
        <dbReference type="ARBA" id="ARBA00007465"/>
    </source>
</evidence>
<dbReference type="GO" id="GO:0042274">
    <property type="term" value="P:ribosomal small subunit biogenesis"/>
    <property type="evidence" value="ECO:0007669"/>
    <property type="project" value="TreeGrafter"/>
</dbReference>
<feature type="domain" description="RNA-binding S4" evidence="10">
    <location>
        <begin position="98"/>
        <end position="160"/>
    </location>
</feature>
<dbReference type="SUPFAM" id="SSF55174">
    <property type="entry name" value="Alpha-L RNA-binding motif"/>
    <property type="match status" value="1"/>
</dbReference>
<dbReference type="PROSITE" id="PS00632">
    <property type="entry name" value="RIBOSOMAL_S4"/>
    <property type="match status" value="1"/>
</dbReference>
<evidence type="ECO:0000313" key="13">
    <source>
        <dbReference type="Proteomes" id="UP000276232"/>
    </source>
</evidence>
<dbReference type="RefSeq" id="WP_241967218.1">
    <property type="nucleotide sequence ID" value="NZ_RJKN01000009.1"/>
</dbReference>
<protein>
    <recommendedName>
        <fullName evidence="6 7">Small ribosomal subunit protein uS4</fullName>
    </recommendedName>
</protein>
<dbReference type="InterPro" id="IPR001912">
    <property type="entry name" value="Ribosomal_uS4_N"/>
</dbReference>
<dbReference type="InterPro" id="IPR036986">
    <property type="entry name" value="S4_RNA-bd_sf"/>
</dbReference>
<feature type="region of interest" description="Disordered" evidence="9">
    <location>
        <begin position="1"/>
        <end position="20"/>
    </location>
</feature>
<dbReference type="InterPro" id="IPR002942">
    <property type="entry name" value="S4_RNA-bd"/>
</dbReference>
<dbReference type="PANTHER" id="PTHR11831">
    <property type="entry name" value="30S 40S RIBOSOMAL PROTEIN"/>
    <property type="match status" value="1"/>
</dbReference>
<dbReference type="NCBIfam" id="NF003717">
    <property type="entry name" value="PRK05327.1"/>
    <property type="match status" value="1"/>
</dbReference>
<dbReference type="GO" id="GO:0006412">
    <property type="term" value="P:translation"/>
    <property type="evidence" value="ECO:0007669"/>
    <property type="project" value="UniProtKB-UniRule"/>
</dbReference>
<keyword evidence="2 7" id="KW-0699">rRNA-binding</keyword>
<evidence type="ECO:0000256" key="5">
    <source>
        <dbReference type="ARBA" id="ARBA00023274"/>
    </source>
</evidence>
<dbReference type="PROSITE" id="PS50889">
    <property type="entry name" value="S4"/>
    <property type="match status" value="1"/>
</dbReference>
<feature type="compositionally biased region" description="Basic residues" evidence="9">
    <location>
        <begin position="9"/>
        <end position="18"/>
    </location>
</feature>
<evidence type="ECO:0000256" key="2">
    <source>
        <dbReference type="ARBA" id="ARBA00022730"/>
    </source>
</evidence>
<evidence type="ECO:0000256" key="7">
    <source>
        <dbReference type="HAMAP-Rule" id="MF_01306"/>
    </source>
</evidence>
<dbReference type="InterPro" id="IPR022801">
    <property type="entry name" value="Ribosomal_uS4"/>
</dbReference>
<dbReference type="Pfam" id="PF00163">
    <property type="entry name" value="Ribosomal_S4"/>
    <property type="match status" value="1"/>
</dbReference>
<dbReference type="SMART" id="SM00363">
    <property type="entry name" value="S4"/>
    <property type="match status" value="1"/>
</dbReference>
<dbReference type="CDD" id="cd00165">
    <property type="entry name" value="S4"/>
    <property type="match status" value="1"/>
</dbReference>
<comment type="function">
    <text evidence="7">One of the primary rRNA binding proteins, it binds directly to 16S rRNA where it nucleates assembly of the body of the 30S subunit.</text>
</comment>
<gene>
    <name evidence="7" type="primary">rpsD</name>
    <name evidence="12" type="ORF">EDC03_3080</name>
</gene>
<evidence type="ECO:0000256" key="4">
    <source>
        <dbReference type="ARBA" id="ARBA00022980"/>
    </source>
</evidence>
<evidence type="ECO:0000256" key="6">
    <source>
        <dbReference type="ARBA" id="ARBA00035254"/>
    </source>
</evidence>
<dbReference type="PANTHER" id="PTHR11831:SF4">
    <property type="entry name" value="SMALL RIBOSOMAL SUBUNIT PROTEIN US4M"/>
    <property type="match status" value="1"/>
</dbReference>
<dbReference type="Pfam" id="PF01479">
    <property type="entry name" value="S4"/>
    <property type="match status" value="1"/>
</dbReference>
<comment type="subunit">
    <text evidence="7">Part of the 30S ribosomal subunit. Contacts protein S5. The interaction surface between S4 and S5 is involved in control of translational fidelity.</text>
</comment>
<dbReference type="AlphaFoldDB" id="A0A3N1G9D4"/>